<accession>A0A8H3X7S4</accession>
<sequence>MSSLFRYEICDRTYPSRNSLSKHMSKCLSTAEDVPVFGKSAESFRKLSLFDELPQDDHFDINEDQLDIGYSSKTSKKILFKDINFSNPVQNINLESNIANLSNDDDLSENLADMSFELEDNTYSKNLEVDPNTNVLDEFENILQGCHELSDDISVSTDYFEDMQNNLSKDENQEYDEFPNEAYADLMVLVTKYKLSNAAGNAIISFFNKNINIYEATVIDRMHHLDLGLFNYQITFTYNLLKELHGASILDKLDNRLANIPRFPELKIFKNRIQSLSRIPANEYRNLMKVMIFVLNNLDISEALNKTLLNLYEVWNNMYIMSRFEEFDNQNLKDFEFPKLHSWVYHTIDLIRKYSALNGFSTETYESLHKDFVKAPYYLTNKQNIEIQLIKMKFINQKLKDYNSNSKIYFGLENFLQYLTIYFNSTKQINLDNYIVKIYSSITLENGSIIQATDNFYGKAWYSNIAVAMNFEKLSEYILDQGTCYGQIYLIVKLENNNEALIHNLALIQWYNFKSEKNPYYYGCPRLQLTKLCNIIDIEAIRNQVHVIPRFDKTNEYLVNKYIF</sequence>
<dbReference type="Proteomes" id="UP000439903">
    <property type="component" value="Unassembled WGS sequence"/>
</dbReference>
<name>A0A8H3X7S4_GIGMA</name>
<dbReference type="EMBL" id="WTPW01001538">
    <property type="protein sequence ID" value="KAF0429624.1"/>
    <property type="molecule type" value="Genomic_DNA"/>
</dbReference>
<evidence type="ECO:0000313" key="1">
    <source>
        <dbReference type="EMBL" id="KAF0429624.1"/>
    </source>
</evidence>
<reference evidence="1 2" key="1">
    <citation type="journal article" date="2019" name="Environ. Microbiol.">
        <title>At the nexus of three kingdoms: the genome of the mycorrhizal fungus Gigaspora margarita provides insights into plant, endobacterial and fungal interactions.</title>
        <authorList>
            <person name="Venice F."/>
            <person name="Ghignone S."/>
            <person name="Salvioli di Fossalunga A."/>
            <person name="Amselem J."/>
            <person name="Novero M."/>
            <person name="Xianan X."/>
            <person name="Sedzielewska Toro K."/>
            <person name="Morin E."/>
            <person name="Lipzen A."/>
            <person name="Grigoriev I.V."/>
            <person name="Henrissat B."/>
            <person name="Martin F.M."/>
            <person name="Bonfante P."/>
        </authorList>
    </citation>
    <scope>NUCLEOTIDE SEQUENCE [LARGE SCALE GENOMIC DNA]</scope>
    <source>
        <strain evidence="1 2">BEG34</strain>
    </source>
</reference>
<organism evidence="1 2">
    <name type="scientific">Gigaspora margarita</name>
    <dbReference type="NCBI Taxonomy" id="4874"/>
    <lineage>
        <taxon>Eukaryota</taxon>
        <taxon>Fungi</taxon>
        <taxon>Fungi incertae sedis</taxon>
        <taxon>Mucoromycota</taxon>
        <taxon>Glomeromycotina</taxon>
        <taxon>Glomeromycetes</taxon>
        <taxon>Diversisporales</taxon>
        <taxon>Gigasporaceae</taxon>
        <taxon>Gigaspora</taxon>
    </lineage>
</organism>
<gene>
    <name evidence="1" type="ORF">F8M41_005659</name>
</gene>
<dbReference type="AlphaFoldDB" id="A0A8H3X7S4"/>
<protein>
    <submittedName>
        <fullName evidence="1">Zn-finger domain-containing protein</fullName>
    </submittedName>
</protein>
<proteinExistence type="predicted"/>
<keyword evidence="2" id="KW-1185">Reference proteome</keyword>
<evidence type="ECO:0000313" key="2">
    <source>
        <dbReference type="Proteomes" id="UP000439903"/>
    </source>
</evidence>
<comment type="caution">
    <text evidence="1">The sequence shown here is derived from an EMBL/GenBank/DDBJ whole genome shotgun (WGS) entry which is preliminary data.</text>
</comment>
<dbReference type="OrthoDB" id="3246013at2759"/>